<keyword evidence="1" id="KW-1133">Transmembrane helix</keyword>
<accession>A0A4Y4CYJ4</accession>
<evidence type="ECO:0000256" key="1">
    <source>
        <dbReference type="SAM" id="Phobius"/>
    </source>
</evidence>
<evidence type="ECO:0000313" key="3">
    <source>
        <dbReference type="Proteomes" id="UP000318422"/>
    </source>
</evidence>
<dbReference type="RefSeq" id="WP_141352636.1">
    <property type="nucleotide sequence ID" value="NZ_BJNV01000042.1"/>
</dbReference>
<name>A0A4Y4CYJ4_ZOORA</name>
<keyword evidence="3" id="KW-1185">Reference proteome</keyword>
<evidence type="ECO:0000313" key="2">
    <source>
        <dbReference type="EMBL" id="GEC96383.1"/>
    </source>
</evidence>
<protein>
    <submittedName>
        <fullName evidence="2">Uncharacterized protein</fullName>
    </submittedName>
</protein>
<dbReference type="EMBL" id="BJNV01000042">
    <property type="protein sequence ID" value="GEC96383.1"/>
    <property type="molecule type" value="Genomic_DNA"/>
</dbReference>
<keyword evidence="1" id="KW-0472">Membrane</keyword>
<dbReference type="AlphaFoldDB" id="A0A4Y4CYJ4"/>
<gene>
    <name evidence="2" type="ORF">ZRA01_24560</name>
</gene>
<dbReference type="OrthoDB" id="8526681at2"/>
<organism evidence="2 3">
    <name type="scientific">Zoogloea ramigera</name>
    <dbReference type="NCBI Taxonomy" id="350"/>
    <lineage>
        <taxon>Bacteria</taxon>
        <taxon>Pseudomonadati</taxon>
        <taxon>Pseudomonadota</taxon>
        <taxon>Betaproteobacteria</taxon>
        <taxon>Rhodocyclales</taxon>
        <taxon>Zoogloeaceae</taxon>
        <taxon>Zoogloea</taxon>
    </lineage>
</organism>
<reference evidence="2 3" key="1">
    <citation type="submission" date="2019-06" db="EMBL/GenBank/DDBJ databases">
        <title>Whole genome shotgun sequence of Zoogloea ramigera NBRC 15342.</title>
        <authorList>
            <person name="Hosoyama A."/>
            <person name="Uohara A."/>
            <person name="Ohji S."/>
            <person name="Ichikawa N."/>
        </authorList>
    </citation>
    <scope>NUCLEOTIDE SEQUENCE [LARGE SCALE GENOMIC DNA]</scope>
    <source>
        <strain evidence="2 3">NBRC 15342</strain>
    </source>
</reference>
<keyword evidence="1" id="KW-0812">Transmembrane</keyword>
<comment type="caution">
    <text evidence="2">The sequence shown here is derived from an EMBL/GenBank/DDBJ whole genome shotgun (WGS) entry which is preliminary data.</text>
</comment>
<dbReference type="Proteomes" id="UP000318422">
    <property type="component" value="Unassembled WGS sequence"/>
</dbReference>
<feature type="transmembrane region" description="Helical" evidence="1">
    <location>
        <begin position="65"/>
        <end position="84"/>
    </location>
</feature>
<sequence length="164" mass="17769">MTRKPRGVLIVASLAFVSSQTYLAYLLGGLRPNILTLQLTFHAGRYWEILGLWGELGQRAYQGHFGYDGVHAVIYAVFGYLLATRSGLYPAAEAQAMARTAWMLPGAALFDLLENLLQLQVLAGPFGAQTAAIPLSALCAACKWGLAAWFALRIGRRVVSKLGV</sequence>
<proteinExistence type="predicted"/>